<accession>A0A2S0IB64</accession>
<evidence type="ECO:0000259" key="1">
    <source>
        <dbReference type="Pfam" id="PF04773"/>
    </source>
</evidence>
<dbReference type="GO" id="GO:0016989">
    <property type="term" value="F:sigma factor antagonist activity"/>
    <property type="evidence" value="ECO:0007669"/>
    <property type="project" value="TreeGrafter"/>
</dbReference>
<evidence type="ECO:0000313" key="4">
    <source>
        <dbReference type="Proteomes" id="UP000239477"/>
    </source>
</evidence>
<evidence type="ECO:0008006" key="5">
    <source>
        <dbReference type="Google" id="ProtNLM"/>
    </source>
</evidence>
<dbReference type="PANTHER" id="PTHR30273:SF2">
    <property type="entry name" value="PROTEIN FECR"/>
    <property type="match status" value="1"/>
</dbReference>
<dbReference type="InterPro" id="IPR006860">
    <property type="entry name" value="FecR"/>
</dbReference>
<protein>
    <recommendedName>
        <fullName evidence="5">DUF4880 domain-containing protein</fullName>
    </recommendedName>
</protein>
<dbReference type="RefSeq" id="WP_105239987.1">
    <property type="nucleotide sequence ID" value="NZ_CP023270.1"/>
</dbReference>
<dbReference type="Gene3D" id="2.60.120.1440">
    <property type="match status" value="1"/>
</dbReference>
<gene>
    <name evidence="3" type="ORF">CLM73_20350</name>
</gene>
<evidence type="ECO:0000259" key="2">
    <source>
        <dbReference type="Pfam" id="PF16220"/>
    </source>
</evidence>
<dbReference type="Pfam" id="PF16220">
    <property type="entry name" value="DUF4880"/>
    <property type="match status" value="1"/>
</dbReference>
<reference evidence="3 4" key="1">
    <citation type="submission" date="2017-09" db="EMBL/GenBank/DDBJ databases">
        <title>Genomic, metabolic, and phenotypic characteristics of bacterial isolates from the natural microbiome of the model nematode Caenorhabditis elegans.</title>
        <authorList>
            <person name="Zimmermann J."/>
            <person name="Obeng N."/>
            <person name="Yang W."/>
            <person name="Obeng O."/>
            <person name="Kissoyan K."/>
            <person name="Pees B."/>
            <person name="Dirksen P."/>
            <person name="Hoppner M."/>
            <person name="Franke A."/>
            <person name="Rosenstiel P."/>
            <person name="Leippe M."/>
            <person name="Dierking K."/>
            <person name="Kaleta C."/>
            <person name="Schulenburg H."/>
        </authorList>
    </citation>
    <scope>NUCLEOTIDE SEQUENCE [LARGE SCALE GENOMIC DNA]</scope>
    <source>
        <strain evidence="3 4">MYb73</strain>
    </source>
</reference>
<dbReference type="InterPro" id="IPR012373">
    <property type="entry name" value="Ferrdict_sens_TM"/>
</dbReference>
<dbReference type="Proteomes" id="UP000239477">
    <property type="component" value="Chromosome"/>
</dbReference>
<dbReference type="Pfam" id="PF04773">
    <property type="entry name" value="FecR"/>
    <property type="match status" value="1"/>
</dbReference>
<dbReference type="OrthoDB" id="1100567at2"/>
<evidence type="ECO:0000313" key="3">
    <source>
        <dbReference type="EMBL" id="AVJ29272.1"/>
    </source>
</evidence>
<dbReference type="Gene3D" id="3.55.50.30">
    <property type="match status" value="1"/>
</dbReference>
<proteinExistence type="predicted"/>
<keyword evidence="4" id="KW-1185">Reference proteome</keyword>
<dbReference type="PANTHER" id="PTHR30273">
    <property type="entry name" value="PERIPLASMIC SIGNAL SENSOR AND SIGMA FACTOR ACTIVATOR FECR-RELATED"/>
    <property type="match status" value="1"/>
</dbReference>
<feature type="domain" description="FecR N-terminal" evidence="2">
    <location>
        <begin position="13"/>
        <end position="50"/>
    </location>
</feature>
<dbReference type="EMBL" id="CP023270">
    <property type="protein sequence ID" value="AVJ29272.1"/>
    <property type="molecule type" value="Genomic_DNA"/>
</dbReference>
<dbReference type="PIRSF" id="PIRSF018266">
    <property type="entry name" value="FecR"/>
    <property type="match status" value="1"/>
</dbReference>
<dbReference type="AlphaFoldDB" id="A0A2S0IB64"/>
<name>A0A2S0IB64_9BURK</name>
<organism evidence="3 4">
    <name type="scientific">Achromobacter spanius</name>
    <dbReference type="NCBI Taxonomy" id="217203"/>
    <lineage>
        <taxon>Bacteria</taxon>
        <taxon>Pseudomonadati</taxon>
        <taxon>Pseudomonadota</taxon>
        <taxon>Betaproteobacteria</taxon>
        <taxon>Burkholderiales</taxon>
        <taxon>Alcaligenaceae</taxon>
        <taxon>Achromobacter</taxon>
    </lineage>
</organism>
<sequence length="316" mass="34582">MSTDAANDRIVAEAAGWLVRLDHAGDSAAMQAWQQWHDADPRHAEVWRRFSHIRQTVPDGLRRVDLPAARALRVAADCHPRRRALKLLIGGAGVGLLAAAGYQQADRAGWLAAYRTGVGEQRRIGLADDVTLMMNTGTALDLTVAPTGVDVRLLAGEIMLEGIASESALRVTTCHGEVSAVRARLAIRLQHGATRVALDQGEAQVQTRGNLLSRMQAGDTGRFSSDRIEAHDRQAARDFAWAQGVLIADNMRLVDFLAELARYREGLVRCDDAVANVRVNGTFRVQQTDRVLEALAAAHNLKLAYRTRYWVTVGRA</sequence>
<feature type="domain" description="FecR protein" evidence="1">
    <location>
        <begin position="113"/>
        <end position="203"/>
    </location>
</feature>
<dbReference type="InterPro" id="IPR032623">
    <property type="entry name" value="FecR_N"/>
</dbReference>